<keyword evidence="4" id="KW-1185">Reference proteome</keyword>
<dbReference type="PATRIC" id="fig|40335.7.peg.2388"/>
<dbReference type="GO" id="GO:0009252">
    <property type="term" value="P:peptidoglycan biosynthetic process"/>
    <property type="evidence" value="ECO:0007669"/>
    <property type="project" value="UniProtKB-UniRule"/>
</dbReference>
<feature type="active site" description="Proton acceptor" evidence="2">
    <location>
        <position position="85"/>
    </location>
</feature>
<dbReference type="AlphaFoldDB" id="A0A0W0ZZ67"/>
<feature type="binding site" evidence="2">
    <location>
        <position position="37"/>
    </location>
    <ligand>
        <name>Mg(2+)</name>
        <dbReference type="ChEBI" id="CHEBI:18420"/>
    </ligand>
</feature>
<feature type="binding site" evidence="2">
    <location>
        <begin position="211"/>
        <end position="213"/>
    </location>
    <ligand>
        <name>substrate</name>
    </ligand>
</feature>
<sequence>MNSDIFVLKRLDYAPFIRLGRVVLEQKIPQHVAIIMDGNGRWAESRELPRIEGHKAGVESVKKMIRCCMTKGIPCLSLFAFSSENWCRPAEEVNFLMELFLESLRKEIFELNQHGIRMRFTGDRSELSPVLQQQMREAELLTVNNKQLILNVVVNYGGKWDLVNATKKIARAVLNGEFSVEEINEANFARYLDTEGLPDPDLFIRTSGELRISNFFLWQLAYTELYFSEVHWPDFGEHELELALVSFNKRKRRFGQIS</sequence>
<evidence type="ECO:0000313" key="4">
    <source>
        <dbReference type="Proteomes" id="UP000054693"/>
    </source>
</evidence>
<dbReference type="GO" id="GO:0016094">
    <property type="term" value="P:polyprenol biosynthetic process"/>
    <property type="evidence" value="ECO:0007669"/>
    <property type="project" value="TreeGrafter"/>
</dbReference>
<dbReference type="GO" id="GO:0071555">
    <property type="term" value="P:cell wall organization"/>
    <property type="evidence" value="ECO:0007669"/>
    <property type="project" value="UniProtKB-KW"/>
</dbReference>
<dbReference type="Proteomes" id="UP000054693">
    <property type="component" value="Unassembled WGS sequence"/>
</dbReference>
<dbReference type="GO" id="GO:0000287">
    <property type="term" value="F:magnesium ion binding"/>
    <property type="evidence" value="ECO:0007669"/>
    <property type="project" value="UniProtKB-UniRule"/>
</dbReference>
<organism evidence="3 4">
    <name type="scientific">Legionella tucsonensis</name>
    <dbReference type="NCBI Taxonomy" id="40335"/>
    <lineage>
        <taxon>Bacteria</taxon>
        <taxon>Pseudomonadati</taxon>
        <taxon>Pseudomonadota</taxon>
        <taxon>Gammaproteobacteria</taxon>
        <taxon>Legionellales</taxon>
        <taxon>Legionellaceae</taxon>
        <taxon>Legionella</taxon>
    </lineage>
</organism>
<evidence type="ECO:0000313" key="3">
    <source>
        <dbReference type="EMBL" id="KTD74392.1"/>
    </source>
</evidence>
<feature type="binding site" evidence="2">
    <location>
        <position position="42"/>
    </location>
    <ligand>
        <name>substrate</name>
    </ligand>
</feature>
<evidence type="ECO:0000256" key="2">
    <source>
        <dbReference type="HAMAP-Rule" id="MF_01139"/>
    </source>
</evidence>
<dbReference type="InterPro" id="IPR001441">
    <property type="entry name" value="UPP_synth-like"/>
</dbReference>
<feature type="binding site" evidence="2">
    <location>
        <position position="86"/>
    </location>
    <ligand>
        <name>substrate</name>
    </ligand>
</feature>
<dbReference type="NCBIfam" id="TIGR00055">
    <property type="entry name" value="uppS"/>
    <property type="match status" value="1"/>
</dbReference>
<evidence type="ECO:0000256" key="1">
    <source>
        <dbReference type="ARBA" id="ARBA00022679"/>
    </source>
</evidence>
<dbReference type="SUPFAM" id="SSF64005">
    <property type="entry name" value="Undecaprenyl diphosphate synthase"/>
    <property type="match status" value="1"/>
</dbReference>
<gene>
    <name evidence="2 3" type="primary">uppS</name>
    <name evidence="3" type="ORF">Ltuc_2239</name>
</gene>
<dbReference type="STRING" id="40335.Ltuc_2239"/>
<dbReference type="GO" id="GO:0008834">
    <property type="term" value="F:ditrans,polycis-undecaprenyl-diphosphate synthase [(2E,6E)-farnesyl-diphosphate specific] activity"/>
    <property type="evidence" value="ECO:0007669"/>
    <property type="project" value="UniProtKB-UniRule"/>
</dbReference>
<keyword evidence="1 2" id="KW-0808">Transferase</keyword>
<dbReference type="PANTHER" id="PTHR10291:SF0">
    <property type="entry name" value="DEHYDRODOLICHYL DIPHOSPHATE SYNTHASE 2"/>
    <property type="match status" value="1"/>
</dbReference>
<keyword evidence="2" id="KW-0479">Metal-binding</keyword>
<protein>
    <recommendedName>
        <fullName evidence="2">Ditrans,polycis-undecaprenyl-diphosphate synthase ((2E,6E)-farnesyl-diphosphate specific)</fullName>
        <ecNumber evidence="2">2.5.1.31</ecNumber>
    </recommendedName>
    <alternativeName>
        <fullName evidence="2">Ditrans,polycis-undecaprenylcistransferase</fullName>
    </alternativeName>
    <alternativeName>
        <fullName evidence="2">Undecaprenyl diphosphate synthase</fullName>
        <shortName evidence="2">UDS</shortName>
    </alternativeName>
    <alternativeName>
        <fullName evidence="2">Undecaprenyl pyrophosphate synthase</fullName>
        <shortName evidence="2">UPP synthase</shortName>
    </alternativeName>
</protein>
<keyword evidence="2" id="KW-0573">Peptidoglycan synthesis</keyword>
<name>A0A0W0ZZ67_9GAMM</name>
<feature type="active site" evidence="2">
    <location>
        <position position="37"/>
    </location>
</feature>
<proteinExistence type="inferred from homology"/>
<comment type="catalytic activity">
    <reaction evidence="2">
        <text>8 isopentenyl diphosphate + (2E,6E)-farnesyl diphosphate = di-trans,octa-cis-undecaprenyl diphosphate + 8 diphosphate</text>
        <dbReference type="Rhea" id="RHEA:27551"/>
        <dbReference type="ChEBI" id="CHEBI:33019"/>
        <dbReference type="ChEBI" id="CHEBI:58405"/>
        <dbReference type="ChEBI" id="CHEBI:128769"/>
        <dbReference type="ChEBI" id="CHEBI:175763"/>
        <dbReference type="EC" id="2.5.1.31"/>
    </reaction>
</comment>
<feature type="binding site" evidence="2">
    <location>
        <position position="205"/>
    </location>
    <ligand>
        <name>substrate</name>
    </ligand>
</feature>
<dbReference type="GO" id="GO:0008360">
    <property type="term" value="P:regulation of cell shape"/>
    <property type="evidence" value="ECO:0007669"/>
    <property type="project" value="UniProtKB-KW"/>
</dbReference>
<dbReference type="HAMAP" id="MF_01139">
    <property type="entry name" value="ISPT"/>
    <property type="match status" value="1"/>
</dbReference>
<comment type="cofactor">
    <cofactor evidence="2">
        <name>Mg(2+)</name>
        <dbReference type="ChEBI" id="CHEBI:18420"/>
    </cofactor>
    <text evidence="2">Binds 2 magnesium ions per subunit.</text>
</comment>
<comment type="subunit">
    <text evidence="2">Homodimer.</text>
</comment>
<keyword evidence="2" id="KW-0961">Cell wall biogenesis/degradation</keyword>
<feature type="binding site" evidence="2">
    <location>
        <begin position="82"/>
        <end position="84"/>
    </location>
    <ligand>
        <name>substrate</name>
    </ligand>
</feature>
<comment type="function">
    <text evidence="2">Catalyzes the sequential condensation of isopentenyl diphosphate (IPP) with (2E,6E)-farnesyl diphosphate (E,E-FPP) to yield (2Z,6Z,10Z,14Z,18Z,22Z,26Z,30Z,34E,38E)-undecaprenyl diphosphate (di-trans,octa-cis-UPP). UPP is the precursor of glycosyl carrier lipid in the biosynthesis of bacterial cell wall polysaccharide components such as peptidoglycan and lipopolysaccharide.</text>
</comment>
<dbReference type="NCBIfam" id="NF011405">
    <property type="entry name" value="PRK14830.1"/>
    <property type="match status" value="1"/>
</dbReference>
<dbReference type="FunFam" id="3.40.1180.10:FF:000001">
    <property type="entry name" value="(2E,6E)-farnesyl-diphosphate-specific ditrans,polycis-undecaprenyl-diphosphate synthase"/>
    <property type="match status" value="1"/>
</dbReference>
<dbReference type="EC" id="2.5.1.31" evidence="2"/>
<reference evidence="3 4" key="1">
    <citation type="submission" date="2015-11" db="EMBL/GenBank/DDBJ databases">
        <title>Genomic analysis of 38 Legionella species identifies large and diverse effector repertoires.</title>
        <authorList>
            <person name="Burstein D."/>
            <person name="Amaro F."/>
            <person name="Zusman T."/>
            <person name="Lifshitz Z."/>
            <person name="Cohen O."/>
            <person name="Gilbert J.A."/>
            <person name="Pupko T."/>
            <person name="Shuman H.A."/>
            <person name="Segal G."/>
        </authorList>
    </citation>
    <scope>NUCLEOTIDE SEQUENCE [LARGE SCALE GENOMIC DNA]</scope>
    <source>
        <strain evidence="3 4">ATCC 49180</strain>
    </source>
</reference>
<dbReference type="Gene3D" id="3.40.1180.10">
    <property type="entry name" value="Decaprenyl diphosphate synthase-like"/>
    <property type="match status" value="1"/>
</dbReference>
<accession>A0A0W0ZZ67</accession>
<dbReference type="GO" id="GO:0005829">
    <property type="term" value="C:cytosol"/>
    <property type="evidence" value="ECO:0007669"/>
    <property type="project" value="TreeGrafter"/>
</dbReference>
<comment type="caution">
    <text evidence="3">The sequence shown here is derived from an EMBL/GenBank/DDBJ whole genome shotgun (WGS) entry which is preliminary data.</text>
</comment>
<keyword evidence="2" id="KW-0460">Magnesium</keyword>
<feature type="binding site" evidence="2">
    <location>
        <position position="224"/>
    </location>
    <ligand>
        <name>Mg(2+)</name>
        <dbReference type="ChEBI" id="CHEBI:18420"/>
    </ligand>
</feature>
<dbReference type="Pfam" id="PF01255">
    <property type="entry name" value="Prenyltransf"/>
    <property type="match status" value="1"/>
</dbReference>
<keyword evidence="2" id="KW-0133">Cell shape</keyword>
<dbReference type="PANTHER" id="PTHR10291">
    <property type="entry name" value="DEHYDRODOLICHYL DIPHOSPHATE SYNTHASE FAMILY MEMBER"/>
    <property type="match status" value="1"/>
</dbReference>
<dbReference type="CDD" id="cd00475">
    <property type="entry name" value="Cis_IPPS"/>
    <property type="match status" value="1"/>
</dbReference>
<feature type="binding site" evidence="2">
    <location>
        <position position="50"/>
    </location>
    <ligand>
        <name>substrate</name>
    </ligand>
</feature>
<comment type="similarity">
    <text evidence="2">Belongs to the UPP synthase family.</text>
</comment>
<feature type="binding site" evidence="2">
    <location>
        <position position="54"/>
    </location>
    <ligand>
        <name>substrate</name>
    </ligand>
</feature>
<dbReference type="PROSITE" id="PS01066">
    <property type="entry name" value="UPP_SYNTHASE"/>
    <property type="match status" value="1"/>
</dbReference>
<dbReference type="InterPro" id="IPR036424">
    <property type="entry name" value="UPP_synth-like_sf"/>
</dbReference>
<feature type="binding site" evidence="2">
    <location>
        <begin position="38"/>
        <end position="41"/>
    </location>
    <ligand>
        <name>substrate</name>
    </ligand>
</feature>
<dbReference type="InterPro" id="IPR018520">
    <property type="entry name" value="UPP_synth-like_CS"/>
</dbReference>
<dbReference type="EMBL" id="LNZA01000001">
    <property type="protein sequence ID" value="KTD74392.1"/>
    <property type="molecule type" value="Genomic_DNA"/>
</dbReference>
<feature type="binding site" evidence="2">
    <location>
        <position position="88"/>
    </location>
    <ligand>
        <name>substrate</name>
    </ligand>
</feature>